<evidence type="ECO:0000259" key="11">
    <source>
        <dbReference type="SMART" id="SM00771"/>
    </source>
</evidence>
<evidence type="ECO:0000313" key="12">
    <source>
        <dbReference type="EMBL" id="OOF44383.1"/>
    </source>
</evidence>
<evidence type="ECO:0000256" key="7">
    <source>
        <dbReference type="ARBA" id="ARBA00023306"/>
    </source>
</evidence>
<dbReference type="RefSeq" id="WP_077415164.1">
    <property type="nucleotide sequence ID" value="NZ_MLHI01000061.1"/>
</dbReference>
<evidence type="ECO:0000256" key="6">
    <source>
        <dbReference type="ARBA" id="ARBA00023136"/>
    </source>
</evidence>
<keyword evidence="13" id="KW-1185">Reference proteome</keyword>
<dbReference type="SMART" id="SM00771">
    <property type="entry name" value="ZipA_C"/>
    <property type="match status" value="1"/>
</dbReference>
<proteinExistence type="inferred from homology"/>
<keyword evidence="3 8" id="KW-0132">Cell division</keyword>
<dbReference type="PANTHER" id="PTHR38685">
    <property type="entry name" value="CELL DIVISION PROTEIN ZIPA"/>
    <property type="match status" value="1"/>
</dbReference>
<dbReference type="InterPro" id="IPR007449">
    <property type="entry name" value="ZipA_FtsZ-bd_C"/>
</dbReference>
<sequence>MDLNTILIILGVVALVALVAHGLWSNRREKSKYFKNETTFNRAFNQTQQTPSEYTSEATPVSVSPPSFTNTPQSFDYTPPVSQVDYRETERTVDDIKISIPNSAPVREPVRMEYNMKPTQPQAAPNPAAMTLEQLEAQSDELEGINSSSPELREQLSQMARGELEEVKASVHFNEARQAEPEIQKQTSGYIQLYVISPQHREFHGSRLIQSLENLGFIFGKHNMYHRHFDLSVASPVLFSVANLQGEGNFDPYNADFRTIGVTLFMKLPSPGNDLANLKLMIRAAKTLAEDLGGAVLTEDEQLFDDYQEQHYLSRV</sequence>
<evidence type="ECO:0000256" key="10">
    <source>
        <dbReference type="SAM" id="MobiDB-lite"/>
    </source>
</evidence>
<keyword evidence="1 8" id="KW-1003">Cell membrane</keyword>
<organism evidence="12 13">
    <name type="scientific">Rodentibacter rarus</name>
    <dbReference type="NCBI Taxonomy" id="1908260"/>
    <lineage>
        <taxon>Bacteria</taxon>
        <taxon>Pseudomonadati</taxon>
        <taxon>Pseudomonadota</taxon>
        <taxon>Gammaproteobacteria</taxon>
        <taxon>Pasteurellales</taxon>
        <taxon>Pasteurellaceae</taxon>
        <taxon>Rodentibacter</taxon>
    </lineage>
</organism>
<gene>
    <name evidence="8" type="primary">zipA</name>
    <name evidence="12" type="ORF">BKK50_02915</name>
</gene>
<comment type="subcellular location">
    <subcellularLocation>
        <location evidence="8">Cell inner membrane</location>
        <topology evidence="8">Single-pass type I membrane protein</topology>
    </subcellularLocation>
    <text evidence="8">Localizes to the Z ring in an FtsZ-dependent manner.</text>
</comment>
<accession>A0A1V3IQC0</accession>
<feature type="domain" description="ZipA C-terminal FtsZ-binding" evidence="11">
    <location>
        <begin position="187"/>
        <end position="316"/>
    </location>
</feature>
<dbReference type="Proteomes" id="UP000189433">
    <property type="component" value="Unassembled WGS sequence"/>
</dbReference>
<name>A0A1V3IQC0_9PAST</name>
<dbReference type="EMBL" id="MLHJ01000018">
    <property type="protein sequence ID" value="OOF44383.1"/>
    <property type="molecule type" value="Genomic_DNA"/>
</dbReference>
<dbReference type="STRING" id="1908260.BKK50_02915"/>
<keyword evidence="7 8" id="KW-0131">Cell cycle</keyword>
<evidence type="ECO:0000313" key="13">
    <source>
        <dbReference type="Proteomes" id="UP000189433"/>
    </source>
</evidence>
<evidence type="ECO:0000256" key="9">
    <source>
        <dbReference type="RuleBase" id="RU003612"/>
    </source>
</evidence>
<dbReference type="GO" id="GO:0043093">
    <property type="term" value="P:FtsZ-dependent cytokinesis"/>
    <property type="evidence" value="ECO:0007669"/>
    <property type="project" value="UniProtKB-UniRule"/>
</dbReference>
<dbReference type="NCBIfam" id="TIGR02205">
    <property type="entry name" value="septum_zipA"/>
    <property type="match status" value="1"/>
</dbReference>
<feature type="region of interest" description="Disordered" evidence="10">
    <location>
        <begin position="46"/>
        <end position="80"/>
    </location>
</feature>
<dbReference type="InterPro" id="IPR036765">
    <property type="entry name" value="ZipA_FtsZ-bd_C_sf"/>
</dbReference>
<dbReference type="GO" id="GO:0005886">
    <property type="term" value="C:plasma membrane"/>
    <property type="evidence" value="ECO:0007669"/>
    <property type="project" value="UniProtKB-SubCell"/>
</dbReference>
<keyword evidence="6 8" id="KW-0472">Membrane</keyword>
<comment type="caution">
    <text evidence="12">The sequence shown here is derived from an EMBL/GenBank/DDBJ whole genome shotgun (WGS) entry which is preliminary data.</text>
</comment>
<dbReference type="GO" id="GO:0000917">
    <property type="term" value="P:division septum assembly"/>
    <property type="evidence" value="ECO:0007669"/>
    <property type="project" value="TreeGrafter"/>
</dbReference>
<feature type="compositionally biased region" description="Polar residues" evidence="10">
    <location>
        <begin position="46"/>
        <end position="76"/>
    </location>
</feature>
<keyword evidence="2 8" id="KW-0997">Cell inner membrane</keyword>
<dbReference type="SUPFAM" id="SSF64383">
    <property type="entry name" value="Cell-division protein ZipA, C-terminal domain"/>
    <property type="match status" value="1"/>
</dbReference>
<keyword evidence="4 8" id="KW-0812">Transmembrane</keyword>
<dbReference type="PANTHER" id="PTHR38685:SF1">
    <property type="entry name" value="CELL DIVISION PROTEIN ZIPA"/>
    <property type="match status" value="1"/>
</dbReference>
<comment type="subunit">
    <text evidence="8">Interacts with FtsZ via their C-terminal domains.</text>
</comment>
<feature type="transmembrane region" description="Helical" evidence="8">
    <location>
        <begin position="6"/>
        <end position="24"/>
    </location>
</feature>
<dbReference type="GO" id="GO:0032153">
    <property type="term" value="C:cell division site"/>
    <property type="evidence" value="ECO:0007669"/>
    <property type="project" value="UniProtKB-UniRule"/>
</dbReference>
<dbReference type="Gene3D" id="3.30.1400.10">
    <property type="entry name" value="ZipA, C-terminal FtsZ-binding domain"/>
    <property type="match status" value="1"/>
</dbReference>
<keyword evidence="5 8" id="KW-1133">Transmembrane helix</keyword>
<evidence type="ECO:0000256" key="1">
    <source>
        <dbReference type="ARBA" id="ARBA00022475"/>
    </source>
</evidence>
<comment type="similarity">
    <text evidence="8 9">Belongs to the ZipA family.</text>
</comment>
<dbReference type="HAMAP" id="MF_00509">
    <property type="entry name" value="ZipA"/>
    <property type="match status" value="1"/>
</dbReference>
<dbReference type="InterPro" id="IPR011919">
    <property type="entry name" value="Cell_div_ZipA"/>
</dbReference>
<dbReference type="OrthoDB" id="7054914at2"/>
<dbReference type="Pfam" id="PF04354">
    <property type="entry name" value="ZipA_C"/>
    <property type="match status" value="1"/>
</dbReference>
<reference evidence="12 13" key="1">
    <citation type="submission" date="2016-10" db="EMBL/GenBank/DDBJ databases">
        <title>Rodentibacter gen. nov. and new species.</title>
        <authorList>
            <person name="Christensen H."/>
        </authorList>
    </citation>
    <scope>NUCLEOTIDE SEQUENCE [LARGE SCALE GENOMIC DNA]</scope>
    <source>
        <strain evidence="12 13">CCUG17206</strain>
    </source>
</reference>
<evidence type="ECO:0000256" key="3">
    <source>
        <dbReference type="ARBA" id="ARBA00022618"/>
    </source>
</evidence>
<comment type="function">
    <text evidence="8 9">Essential cell division protein that stabilizes the FtsZ protofilaments by cross-linking them and that serves as a cytoplasmic membrane anchor for the Z ring. Also required for the recruitment to the septal ring of downstream cell division proteins.</text>
</comment>
<evidence type="ECO:0000256" key="4">
    <source>
        <dbReference type="ARBA" id="ARBA00022692"/>
    </source>
</evidence>
<protein>
    <recommendedName>
        <fullName evidence="8 9">Cell division protein ZipA</fullName>
    </recommendedName>
</protein>
<evidence type="ECO:0000256" key="2">
    <source>
        <dbReference type="ARBA" id="ARBA00022519"/>
    </source>
</evidence>
<evidence type="ECO:0000256" key="8">
    <source>
        <dbReference type="HAMAP-Rule" id="MF_00509"/>
    </source>
</evidence>
<evidence type="ECO:0000256" key="5">
    <source>
        <dbReference type="ARBA" id="ARBA00022989"/>
    </source>
</evidence>
<dbReference type="AlphaFoldDB" id="A0A1V3IQC0"/>